<evidence type="ECO:0000256" key="1">
    <source>
        <dbReference type="ARBA" id="ARBA00022857"/>
    </source>
</evidence>
<dbReference type="PANTHER" id="PTHR10996:SF178">
    <property type="entry name" value="2-HYDROXYACID DEHYDROGENASE YGL185C-RELATED"/>
    <property type="match status" value="1"/>
</dbReference>
<feature type="domain" description="D-isomer specific 2-hydroxyacid dehydrogenase NAD-binding" evidence="6">
    <location>
        <begin position="111"/>
        <end position="284"/>
    </location>
</feature>
<dbReference type="InterPro" id="IPR006140">
    <property type="entry name" value="D-isomer_DH_NAD-bd"/>
</dbReference>
<evidence type="ECO:0000256" key="3">
    <source>
        <dbReference type="ARBA" id="ARBA00023027"/>
    </source>
</evidence>
<dbReference type="SUPFAM" id="SSF52283">
    <property type="entry name" value="Formate/glycerate dehydrogenase catalytic domain-like"/>
    <property type="match status" value="1"/>
</dbReference>
<dbReference type="PANTHER" id="PTHR10996">
    <property type="entry name" value="2-HYDROXYACID DEHYDROGENASE-RELATED"/>
    <property type="match status" value="1"/>
</dbReference>
<dbReference type="GO" id="GO:0016618">
    <property type="term" value="F:hydroxypyruvate reductase [NAD(P)H] activity"/>
    <property type="evidence" value="ECO:0007669"/>
    <property type="project" value="TreeGrafter"/>
</dbReference>
<dbReference type="AlphaFoldDB" id="A0A1M7L8N9"/>
<proteinExistence type="inferred from homology"/>
<keyword evidence="1" id="KW-0521">NADP</keyword>
<name>A0A1M7L8N9_9BURK</name>
<dbReference type="GO" id="GO:0051287">
    <property type="term" value="F:NAD binding"/>
    <property type="evidence" value="ECO:0007669"/>
    <property type="project" value="InterPro"/>
</dbReference>
<reference evidence="8" key="1">
    <citation type="submission" date="2016-11" db="EMBL/GenBank/DDBJ databases">
        <authorList>
            <person name="Varghese N."/>
            <person name="Submissions S."/>
        </authorList>
    </citation>
    <scope>NUCLEOTIDE SEQUENCE [LARGE SCALE GENOMIC DNA]</scope>
    <source>
        <strain evidence="8">Sac-22</strain>
    </source>
</reference>
<dbReference type="Pfam" id="PF00389">
    <property type="entry name" value="2-Hacid_dh"/>
    <property type="match status" value="1"/>
</dbReference>
<dbReference type="Pfam" id="PF02826">
    <property type="entry name" value="2-Hacid_dh_C"/>
    <property type="match status" value="1"/>
</dbReference>
<keyword evidence="8" id="KW-1185">Reference proteome</keyword>
<gene>
    <name evidence="7" type="ORF">SAMN05192549_102376</name>
</gene>
<comment type="similarity">
    <text evidence="4">Belongs to the D-isomer specific 2-hydroxyacid dehydrogenase family.</text>
</comment>
<sequence length="316" mass="32936">MKPEVLVMAASPSADVMAQLEQRFDCHHLWQQPREAQAAWLQNVAPGVRGVLTTGAIGINAALLAQLPKIEIVAVNGIGTDAVDLAATRARGIAVTNTPGVLTDDVADLALTLLLSAARRLPALDFYVRTGAWEAGKPVAPTRALRGKVCGVFGFGRIGQAIAARAQAFGMQVQYFQPRAIDGVTVPRAASLLALAQASDYLVVAAPGGAATQHAVNAEVLAALGPQGTLVNIARGSLVDEEALITALRGRTLGMAALDVFADEPRVPVALRELDNVVLTPHIGSLTVETRHAMGQLVVDNLSAHFSGKPLLTPVA</sequence>
<dbReference type="InterPro" id="IPR006139">
    <property type="entry name" value="D-isomer_2_OHA_DH_cat_dom"/>
</dbReference>
<dbReference type="CDD" id="cd12156">
    <property type="entry name" value="HPPR"/>
    <property type="match status" value="1"/>
</dbReference>
<evidence type="ECO:0000259" key="6">
    <source>
        <dbReference type="Pfam" id="PF02826"/>
    </source>
</evidence>
<dbReference type="EMBL" id="FRCX01000002">
    <property type="protein sequence ID" value="SHM74207.1"/>
    <property type="molecule type" value="Genomic_DNA"/>
</dbReference>
<dbReference type="FunFam" id="3.40.50.720:FF:000213">
    <property type="entry name" value="Putative 2-hydroxyacid dehydrogenase"/>
    <property type="match status" value="1"/>
</dbReference>
<evidence type="ECO:0000259" key="5">
    <source>
        <dbReference type="Pfam" id="PF00389"/>
    </source>
</evidence>
<evidence type="ECO:0000313" key="7">
    <source>
        <dbReference type="EMBL" id="SHM74207.1"/>
    </source>
</evidence>
<dbReference type="InterPro" id="IPR050223">
    <property type="entry name" value="D-isomer_2-hydroxyacid_DH"/>
</dbReference>
<keyword evidence="3" id="KW-0520">NAD</keyword>
<dbReference type="STRING" id="551987.SAMN05192549_102376"/>
<protein>
    <submittedName>
        <fullName evidence="7">Lactate dehydrogenase</fullName>
    </submittedName>
</protein>
<dbReference type="InterPro" id="IPR036291">
    <property type="entry name" value="NAD(P)-bd_dom_sf"/>
</dbReference>
<organism evidence="7 8">
    <name type="scientific">Duganella sacchari</name>
    <dbReference type="NCBI Taxonomy" id="551987"/>
    <lineage>
        <taxon>Bacteria</taxon>
        <taxon>Pseudomonadati</taxon>
        <taxon>Pseudomonadota</taxon>
        <taxon>Betaproteobacteria</taxon>
        <taxon>Burkholderiales</taxon>
        <taxon>Oxalobacteraceae</taxon>
        <taxon>Telluria group</taxon>
        <taxon>Duganella</taxon>
    </lineage>
</organism>
<feature type="domain" description="D-isomer specific 2-hydroxyacid dehydrogenase catalytic" evidence="5">
    <location>
        <begin position="13"/>
        <end position="315"/>
    </location>
</feature>
<dbReference type="Proteomes" id="UP000184339">
    <property type="component" value="Unassembled WGS sequence"/>
</dbReference>
<evidence type="ECO:0000313" key="8">
    <source>
        <dbReference type="Proteomes" id="UP000184339"/>
    </source>
</evidence>
<dbReference type="RefSeq" id="WP_072782229.1">
    <property type="nucleotide sequence ID" value="NZ_FRCX01000002.1"/>
</dbReference>
<accession>A0A1M7L8N9</accession>
<evidence type="ECO:0000256" key="2">
    <source>
        <dbReference type="ARBA" id="ARBA00023002"/>
    </source>
</evidence>
<evidence type="ECO:0000256" key="4">
    <source>
        <dbReference type="RuleBase" id="RU003719"/>
    </source>
</evidence>
<keyword evidence="2 4" id="KW-0560">Oxidoreductase</keyword>
<dbReference type="GO" id="GO:0005829">
    <property type="term" value="C:cytosol"/>
    <property type="evidence" value="ECO:0007669"/>
    <property type="project" value="TreeGrafter"/>
</dbReference>
<dbReference type="SUPFAM" id="SSF51735">
    <property type="entry name" value="NAD(P)-binding Rossmann-fold domains"/>
    <property type="match status" value="1"/>
</dbReference>
<dbReference type="GO" id="GO:0030267">
    <property type="term" value="F:glyoxylate reductase (NADPH) activity"/>
    <property type="evidence" value="ECO:0007669"/>
    <property type="project" value="TreeGrafter"/>
</dbReference>
<dbReference type="OrthoDB" id="9805416at2"/>
<dbReference type="Gene3D" id="3.40.50.720">
    <property type="entry name" value="NAD(P)-binding Rossmann-like Domain"/>
    <property type="match status" value="2"/>
</dbReference>